<reference evidence="2 3" key="1">
    <citation type="submission" date="2017-11" db="EMBL/GenBank/DDBJ databases">
        <title>Infants hospitalized years apart are colonized by the same room-sourced microbial strains.</title>
        <authorList>
            <person name="Brooks B."/>
            <person name="Olm M.R."/>
            <person name="Firek B.A."/>
            <person name="Baker R."/>
            <person name="Thomas B.C."/>
            <person name="Morowitz M.J."/>
            <person name="Banfield J.F."/>
        </authorList>
    </citation>
    <scope>NUCLEOTIDE SEQUENCE [LARGE SCALE GENOMIC DNA]</scope>
    <source>
        <strain evidence="2">S2_009_000_R2_76</strain>
    </source>
</reference>
<feature type="non-terminal residue" evidence="2">
    <location>
        <position position="496"/>
    </location>
</feature>
<feature type="domain" description="DUF6298" evidence="1">
    <location>
        <begin position="153"/>
        <end position="496"/>
    </location>
</feature>
<keyword evidence="2" id="KW-0456">Lyase</keyword>
<evidence type="ECO:0000313" key="3">
    <source>
        <dbReference type="Proteomes" id="UP000249645"/>
    </source>
</evidence>
<dbReference type="AlphaFoldDB" id="A0A2W5E656"/>
<feature type="non-terminal residue" evidence="2">
    <location>
        <position position="1"/>
    </location>
</feature>
<name>A0A2W5E656_9SPHI</name>
<evidence type="ECO:0000313" key="2">
    <source>
        <dbReference type="EMBL" id="PZP39705.1"/>
    </source>
</evidence>
<dbReference type="Proteomes" id="UP000249645">
    <property type="component" value="Unassembled WGS sequence"/>
</dbReference>
<dbReference type="GO" id="GO:0016829">
    <property type="term" value="F:lyase activity"/>
    <property type="evidence" value="ECO:0007669"/>
    <property type="project" value="UniProtKB-KW"/>
</dbReference>
<organism evidence="2 3">
    <name type="scientific">Pseudopedobacter saltans</name>
    <dbReference type="NCBI Taxonomy" id="151895"/>
    <lineage>
        <taxon>Bacteria</taxon>
        <taxon>Pseudomonadati</taxon>
        <taxon>Bacteroidota</taxon>
        <taxon>Sphingobacteriia</taxon>
        <taxon>Sphingobacteriales</taxon>
        <taxon>Sphingobacteriaceae</taxon>
        <taxon>Pseudopedobacter</taxon>
    </lineage>
</organism>
<dbReference type="EMBL" id="QFOI01000653">
    <property type="protein sequence ID" value="PZP39705.1"/>
    <property type="molecule type" value="Genomic_DNA"/>
</dbReference>
<comment type="caution">
    <text evidence="2">The sequence shown here is derived from an EMBL/GenBank/DDBJ whole genome shotgun (WGS) entry which is preliminary data.</text>
</comment>
<proteinExistence type="predicted"/>
<dbReference type="Pfam" id="PF19815">
    <property type="entry name" value="DUF6298"/>
    <property type="match status" value="1"/>
</dbReference>
<evidence type="ECO:0000259" key="1">
    <source>
        <dbReference type="Pfam" id="PF19815"/>
    </source>
</evidence>
<protein>
    <submittedName>
        <fullName evidence="2">Pectate lyase</fullName>
    </submittedName>
</protein>
<sequence length="496" mass="56461">SAVEILETGRRITVEDCISQNPISEIGGQRRYTFFTRGQQTLFQRCYAAGGYHDFSVGFTAAGPNAFVQCESERPYSFSGTMDKWASGVLFDVVSVDGNAIRIRNREQDGRGAGWSGANCLLWNCTAAMIDNYKPPTAQNWALGSWSQFAGNGYWNESNNSLNPRSFFYTQLAERLGKKSDNQSFIMDISTDASSSPSIAVAQELTAEAVKPKALLINWIKQASEHNTITVNVGNVKVFDRVVKHGPIIVEHKMKVKNAWLVNENDEVLTGTIQEVPWWTGGVEGDDLAQAKKKLAITRFVPGRVGQGLTDDIQEVVDSMVSNNIVGLNQHYALWYERRRDDHERIRRMDGDVWPPFYELPFKRSGVDSAWDGLSKYDLTQYNQWYWWRMKEFASIGIASNRVLLHQNYFQHNIIEAGAHYADFPWRTANNINNTGFNEPVNFAGDKRIFYAEQFYDINRPTRKLLHQQYIEKCLDNFRDNSNVIQFTGEEFTGPL</sequence>
<gene>
    <name evidence="2" type="ORF">DI598_19800</name>
</gene>
<accession>A0A2W5E656</accession>
<dbReference type="InterPro" id="IPR046265">
    <property type="entry name" value="DUF6298"/>
</dbReference>